<dbReference type="SUPFAM" id="SSF46785">
    <property type="entry name" value="Winged helix' DNA-binding domain"/>
    <property type="match status" value="1"/>
</dbReference>
<feature type="region of interest" description="Disordered" evidence="1">
    <location>
        <begin position="141"/>
        <end position="163"/>
    </location>
</feature>
<dbReference type="EMBL" id="JABBGK010000005">
    <property type="protein sequence ID" value="NML76246.1"/>
    <property type="molecule type" value="Genomic_DNA"/>
</dbReference>
<evidence type="ECO:0000313" key="3">
    <source>
        <dbReference type="EMBL" id="NML76246.1"/>
    </source>
</evidence>
<dbReference type="AlphaFoldDB" id="A0A7Y0FXS9"/>
<evidence type="ECO:0000256" key="1">
    <source>
        <dbReference type="SAM" id="MobiDB-lite"/>
    </source>
</evidence>
<dbReference type="InterPro" id="IPR036390">
    <property type="entry name" value="WH_DNA-bd_sf"/>
</dbReference>
<proteinExistence type="predicted"/>
<dbReference type="Proteomes" id="UP000541470">
    <property type="component" value="Unassembled WGS sequence"/>
</dbReference>
<reference evidence="3 4" key="1">
    <citation type="submission" date="2020-04" db="EMBL/GenBank/DDBJ databases">
        <title>Rhizobium sp. S-51 isolated from soil.</title>
        <authorList>
            <person name="Dahal R.H."/>
        </authorList>
    </citation>
    <scope>NUCLEOTIDE SEQUENCE [LARGE SCALE GENOMIC DNA]</scope>
    <source>
        <strain evidence="3 4">S-51</strain>
    </source>
</reference>
<evidence type="ECO:0000259" key="2">
    <source>
        <dbReference type="Pfam" id="PF21984"/>
    </source>
</evidence>
<evidence type="ECO:0000313" key="4">
    <source>
        <dbReference type="Proteomes" id="UP000541470"/>
    </source>
</evidence>
<dbReference type="InterPro" id="IPR036388">
    <property type="entry name" value="WH-like_DNA-bd_sf"/>
</dbReference>
<dbReference type="Gene3D" id="1.10.10.10">
    <property type="entry name" value="Winged helix-like DNA-binding domain superfamily/Winged helix DNA-binding domain"/>
    <property type="match status" value="1"/>
</dbReference>
<sequence length="163" mass="18503">MEEVLKAKTPDVQALKQNEKKWSPTLMKAGWSAFPNIIIEKQRALGLDALDMNILLHLVQYWWLEENVPHPSVATIADAIGVTTRTIQKRVSALQAAGLITREERRHAKFGSQTNLYRFDGLIKACMPFAQEKVEAAKKKAEENKERVKRKKPKLVVNNDDLG</sequence>
<protein>
    <submittedName>
        <fullName evidence="3">HTH domain-containing protein</fullName>
    </submittedName>
</protein>
<comment type="caution">
    <text evidence="3">The sequence shown here is derived from an EMBL/GenBank/DDBJ whole genome shotgun (WGS) entry which is preliminary data.</text>
</comment>
<organism evidence="3 4">
    <name type="scientific">Rhizobium terricola</name>
    <dbReference type="NCBI Taxonomy" id="2728849"/>
    <lineage>
        <taxon>Bacteria</taxon>
        <taxon>Pseudomonadati</taxon>
        <taxon>Pseudomonadota</taxon>
        <taxon>Alphaproteobacteria</taxon>
        <taxon>Hyphomicrobiales</taxon>
        <taxon>Rhizobiaceae</taxon>
        <taxon>Rhizobium/Agrobacterium group</taxon>
        <taxon>Rhizobium</taxon>
    </lineage>
</organism>
<dbReference type="InterPro" id="IPR053843">
    <property type="entry name" value="DnaD_N"/>
</dbReference>
<dbReference type="RefSeq" id="WP_169594669.1">
    <property type="nucleotide sequence ID" value="NZ_JABBGK010000005.1"/>
</dbReference>
<keyword evidence="4" id="KW-1185">Reference proteome</keyword>
<accession>A0A7Y0FXS9</accession>
<feature type="domain" description="DnaD N-terminal" evidence="2">
    <location>
        <begin position="35"/>
        <end position="133"/>
    </location>
</feature>
<gene>
    <name evidence="3" type="ORF">HHL25_19105</name>
</gene>
<dbReference type="Pfam" id="PF21984">
    <property type="entry name" value="DnaD_N"/>
    <property type="match status" value="1"/>
</dbReference>
<name>A0A7Y0FXS9_9HYPH</name>